<dbReference type="CDD" id="cd03225">
    <property type="entry name" value="ABC_cobalt_CbiO_domain1"/>
    <property type="match status" value="1"/>
</dbReference>
<dbReference type="InterPro" id="IPR050095">
    <property type="entry name" value="ECF_ABC_transporter_ATP-bd"/>
</dbReference>
<comment type="subcellular location">
    <subcellularLocation>
        <location evidence="1 8">Cell membrane</location>
        <topology evidence="1 8">Peripheral membrane protein</topology>
    </subcellularLocation>
</comment>
<dbReference type="NCBIfam" id="TIGR04521">
    <property type="entry name" value="ECF_ATPase_2"/>
    <property type="match status" value="1"/>
</dbReference>
<dbReference type="Proteomes" id="UP001320544">
    <property type="component" value="Chromosome"/>
</dbReference>
<evidence type="ECO:0000256" key="7">
    <source>
        <dbReference type="ARBA" id="ARBA00023136"/>
    </source>
</evidence>
<sequence>MPIAFEQVSYSYSAPAKKKRGKKAAEIPAVGDAPALGQTDADIAPCAADATNAAASNAPRPLWGNPEGKTWALCNITFTLEDGEFLGIAGHTGSGKSTLIQHMNGLIHPTSGRVLVDGVDIADKKAAAAARSNVGVVFQYPEHQLFAATVYDDVAFGPRNMGLGSDEVDARVRESLAQVSLDFDDICDKSPFELSGGQQRRVAFAGVLAMRPTKLILDEPVAGLDPAARNDFLKLISELHEGGLTVVMVSHTMDDLARYCDRILVLKEGLLFALGTPEEVFSRASELREIGLGVPSAQKLANDLKDAGIGLNGRLYDTASLADALAALYRGAEGKPVSLDGEGETRTAARTGGGKEEPCPK</sequence>
<dbReference type="SUPFAM" id="SSF52540">
    <property type="entry name" value="P-loop containing nucleoside triphosphate hydrolases"/>
    <property type="match status" value="1"/>
</dbReference>
<dbReference type="RefSeq" id="WP_244412032.1">
    <property type="nucleotide sequence ID" value="NZ_AP025564.1"/>
</dbReference>
<dbReference type="Pfam" id="PF00005">
    <property type="entry name" value="ABC_tran"/>
    <property type="match status" value="1"/>
</dbReference>
<comment type="subunit">
    <text evidence="8">Forms a stable energy-coupling factor (ECF) transporter complex composed of 2 membrane-embedded substrate-binding proteins (S component), 2 ATP-binding proteins (A component) and 2 transmembrane proteins (T component).</text>
</comment>
<dbReference type="PANTHER" id="PTHR43553:SF27">
    <property type="entry name" value="ENERGY-COUPLING FACTOR TRANSPORTER ATP-BINDING PROTEIN ECFA2"/>
    <property type="match status" value="1"/>
</dbReference>
<evidence type="ECO:0000256" key="6">
    <source>
        <dbReference type="ARBA" id="ARBA00022967"/>
    </source>
</evidence>
<dbReference type="InterPro" id="IPR027417">
    <property type="entry name" value="P-loop_NTPase"/>
</dbReference>
<proteinExistence type="inferred from homology"/>
<evidence type="ECO:0000313" key="12">
    <source>
        <dbReference type="Proteomes" id="UP001320544"/>
    </source>
</evidence>
<dbReference type="InterPro" id="IPR003439">
    <property type="entry name" value="ABC_transporter-like_ATP-bd"/>
</dbReference>
<evidence type="ECO:0000256" key="9">
    <source>
        <dbReference type="SAM" id="MobiDB-lite"/>
    </source>
</evidence>
<dbReference type="InterPro" id="IPR030946">
    <property type="entry name" value="EcfA2"/>
</dbReference>
<keyword evidence="4 8" id="KW-0547">Nucleotide-binding</keyword>
<dbReference type="EC" id="7.-.-.-" evidence="8"/>
<dbReference type="PANTHER" id="PTHR43553">
    <property type="entry name" value="HEAVY METAL TRANSPORTER"/>
    <property type="match status" value="1"/>
</dbReference>
<feature type="domain" description="ABC transporter" evidence="10">
    <location>
        <begin position="53"/>
        <end position="293"/>
    </location>
</feature>
<dbReference type="PROSITE" id="PS50893">
    <property type="entry name" value="ABC_TRANSPORTER_2"/>
    <property type="match status" value="1"/>
</dbReference>
<protein>
    <recommendedName>
        <fullName evidence="8">Energy-coupling factor transporter ATP-binding protein EcfA2</fullName>
        <ecNumber evidence="8">7.-.-.-</ecNumber>
    </recommendedName>
</protein>
<name>A0ABM7WHP8_9ACTN</name>
<feature type="compositionally biased region" description="Basic and acidic residues" evidence="9">
    <location>
        <begin position="343"/>
        <end position="361"/>
    </location>
</feature>
<dbReference type="Gene3D" id="3.40.50.300">
    <property type="entry name" value="P-loop containing nucleotide triphosphate hydrolases"/>
    <property type="match status" value="1"/>
</dbReference>
<evidence type="ECO:0000256" key="2">
    <source>
        <dbReference type="ARBA" id="ARBA00022448"/>
    </source>
</evidence>
<keyword evidence="2 8" id="KW-0813">Transport</keyword>
<accession>A0ABM7WHP8</accession>
<keyword evidence="7 8" id="KW-0472">Membrane</keyword>
<gene>
    <name evidence="11" type="ORF">CE91St30_11020</name>
</gene>
<comment type="function">
    <text evidence="8">ATP-binding (A) component of a common energy-coupling factor (ECF) ABC-transporter complex.</text>
</comment>
<evidence type="ECO:0000313" key="11">
    <source>
        <dbReference type="EMBL" id="BDE95769.1"/>
    </source>
</evidence>
<reference evidence="11 12" key="1">
    <citation type="submission" date="2022-01" db="EMBL/GenBank/DDBJ databases">
        <title>Novel bile acid biosynthetic pathways are enriched in the microbiome of centenarians.</title>
        <authorList>
            <person name="Sato Y."/>
            <person name="Atarashi K."/>
            <person name="Plichta R.D."/>
            <person name="Arai Y."/>
            <person name="Sasajima S."/>
            <person name="Kearney M.S."/>
            <person name="Suda W."/>
            <person name="Takeshita K."/>
            <person name="Sasaki T."/>
            <person name="Okamoto S."/>
            <person name="Skelly N.A."/>
            <person name="Okamura Y."/>
            <person name="Vlamakis H."/>
            <person name="Li Y."/>
            <person name="Tanoue T."/>
            <person name="Takei H."/>
            <person name="Nittono H."/>
            <person name="Narushima S."/>
            <person name="Irie J."/>
            <person name="Itoh H."/>
            <person name="Moriya K."/>
            <person name="Sugiura Y."/>
            <person name="Suematsu M."/>
            <person name="Moritoki N."/>
            <person name="Shibata S."/>
            <person name="Littman R.D."/>
            <person name="Fischbach A.M."/>
            <person name="Uwamino Y."/>
            <person name="Inoue T."/>
            <person name="Honda A."/>
            <person name="Hattori M."/>
            <person name="Murai T."/>
            <person name="Xavier J.R."/>
            <person name="Hirose N."/>
            <person name="Honda K."/>
        </authorList>
    </citation>
    <scope>NUCLEOTIDE SEQUENCE [LARGE SCALE GENOMIC DNA]</scope>
    <source>
        <strain evidence="11 12">CE91-St30</strain>
    </source>
</reference>
<keyword evidence="6" id="KW-1278">Translocase</keyword>
<evidence type="ECO:0000256" key="5">
    <source>
        <dbReference type="ARBA" id="ARBA00022840"/>
    </source>
</evidence>
<dbReference type="EMBL" id="AP025564">
    <property type="protein sequence ID" value="BDE95769.1"/>
    <property type="molecule type" value="Genomic_DNA"/>
</dbReference>
<dbReference type="PROSITE" id="PS00211">
    <property type="entry name" value="ABC_TRANSPORTER_1"/>
    <property type="match status" value="1"/>
</dbReference>
<evidence type="ECO:0000256" key="4">
    <source>
        <dbReference type="ARBA" id="ARBA00022741"/>
    </source>
</evidence>
<dbReference type="InterPro" id="IPR017871">
    <property type="entry name" value="ABC_transporter-like_CS"/>
</dbReference>
<evidence type="ECO:0000256" key="3">
    <source>
        <dbReference type="ARBA" id="ARBA00022475"/>
    </source>
</evidence>
<keyword evidence="5 8" id="KW-0067">ATP-binding</keyword>
<comment type="similarity">
    <text evidence="8">Belongs to the ABC transporter superfamily. Energy-coupling factor EcfA family.</text>
</comment>
<keyword evidence="3 8" id="KW-1003">Cell membrane</keyword>
<organism evidence="11 12">
    <name type="scientific">Raoultibacter timonensis</name>
    <dbReference type="NCBI Taxonomy" id="1907662"/>
    <lineage>
        <taxon>Bacteria</taxon>
        <taxon>Bacillati</taxon>
        <taxon>Actinomycetota</taxon>
        <taxon>Coriobacteriia</taxon>
        <taxon>Eggerthellales</taxon>
        <taxon>Eggerthellaceae</taxon>
        <taxon>Raoultibacter</taxon>
    </lineage>
</organism>
<evidence type="ECO:0000259" key="10">
    <source>
        <dbReference type="PROSITE" id="PS50893"/>
    </source>
</evidence>
<keyword evidence="12" id="KW-1185">Reference proteome</keyword>
<evidence type="ECO:0000256" key="1">
    <source>
        <dbReference type="ARBA" id="ARBA00004202"/>
    </source>
</evidence>
<dbReference type="InterPro" id="IPR015856">
    <property type="entry name" value="ABC_transpr_CbiO/EcfA_su"/>
</dbReference>
<feature type="region of interest" description="Disordered" evidence="9">
    <location>
        <begin position="336"/>
        <end position="361"/>
    </location>
</feature>
<dbReference type="InterPro" id="IPR003593">
    <property type="entry name" value="AAA+_ATPase"/>
</dbReference>
<dbReference type="SMART" id="SM00382">
    <property type="entry name" value="AAA"/>
    <property type="match status" value="1"/>
</dbReference>
<evidence type="ECO:0000256" key="8">
    <source>
        <dbReference type="RuleBase" id="RU365104"/>
    </source>
</evidence>